<feature type="region of interest" description="Disordered" evidence="6">
    <location>
        <begin position="144"/>
        <end position="170"/>
    </location>
</feature>
<evidence type="ECO:0000256" key="1">
    <source>
        <dbReference type="ARBA" id="ARBA00009136"/>
    </source>
</evidence>
<evidence type="ECO:0000259" key="7">
    <source>
        <dbReference type="PROSITE" id="PS51253"/>
    </source>
</evidence>
<organism evidence="8 9">
    <name type="scientific">Phytophthora citrophthora</name>
    <dbReference type="NCBI Taxonomy" id="4793"/>
    <lineage>
        <taxon>Eukaryota</taxon>
        <taxon>Sar</taxon>
        <taxon>Stramenopiles</taxon>
        <taxon>Oomycota</taxon>
        <taxon>Peronosporomycetes</taxon>
        <taxon>Peronosporales</taxon>
        <taxon>Peronosporaceae</taxon>
        <taxon>Phytophthora</taxon>
    </lineage>
</organism>
<feature type="compositionally biased region" description="Low complexity" evidence="6">
    <location>
        <begin position="466"/>
        <end position="478"/>
    </location>
</feature>
<comment type="caution">
    <text evidence="8">The sequence shown here is derived from an EMBL/GenBank/DDBJ whole genome shotgun (WGS) entry which is preliminary data.</text>
</comment>
<feature type="region of interest" description="Disordered" evidence="6">
    <location>
        <begin position="1"/>
        <end position="36"/>
    </location>
</feature>
<keyword evidence="9" id="KW-1185">Reference proteome</keyword>
<evidence type="ECO:0000256" key="2">
    <source>
        <dbReference type="ARBA" id="ARBA00022670"/>
    </source>
</evidence>
<dbReference type="InterPro" id="IPR021109">
    <property type="entry name" value="Peptidase_aspartic_dom_sf"/>
</dbReference>
<keyword evidence="3" id="KW-0064">Aspartyl protease</keyword>
<gene>
    <name evidence="8" type="ORF">P3T76_003428</name>
</gene>
<dbReference type="InterPro" id="IPR009057">
    <property type="entry name" value="Homeodomain-like_sf"/>
</dbReference>
<reference evidence="8" key="1">
    <citation type="submission" date="2023-08" db="EMBL/GenBank/DDBJ databases">
        <title>Reference Genome Resource for the Citrus Pathogen Phytophthora citrophthora.</title>
        <authorList>
            <person name="Moller H."/>
            <person name="Coetzee B."/>
            <person name="Rose L.J."/>
            <person name="Van Niekerk J.M."/>
        </authorList>
    </citation>
    <scope>NUCLEOTIDE SEQUENCE</scope>
    <source>
        <strain evidence="8">STE-U-9442</strain>
    </source>
</reference>
<keyword evidence="2" id="KW-0645">Protease</keyword>
<proteinExistence type="inferred from homology"/>
<evidence type="ECO:0000256" key="6">
    <source>
        <dbReference type="SAM" id="MobiDB-lite"/>
    </source>
</evidence>
<accession>A0AAD9GUM0</accession>
<feature type="compositionally biased region" description="Polar residues" evidence="6">
    <location>
        <begin position="144"/>
        <end position="159"/>
    </location>
</feature>
<feature type="compositionally biased region" description="Basic and acidic residues" evidence="6">
    <location>
        <begin position="1"/>
        <end position="10"/>
    </location>
</feature>
<evidence type="ECO:0000313" key="8">
    <source>
        <dbReference type="EMBL" id="KAK1944895.1"/>
    </source>
</evidence>
<dbReference type="Gene3D" id="2.40.70.10">
    <property type="entry name" value="Acid Proteases"/>
    <property type="match status" value="1"/>
</dbReference>
<keyword evidence="4" id="KW-0378">Hydrolase</keyword>
<comment type="similarity">
    <text evidence="1">Belongs to the DDI1 family.</text>
</comment>
<dbReference type="InterPro" id="IPR019103">
    <property type="entry name" value="Peptidase_aspartic_DDI1-type"/>
</dbReference>
<sequence length="506" mass="55609">MQEATTDTKGDAPVIPNSNTNEPPSPQPGSKRKKVVRTSLTLREKAIVKSFCEQKVTNCKSRGELVPSQEVLRREVVAQFGWSCGRSTLSKIISMDWKLLRGSHEGGEAPRNPDMKRRRRPLFPAFEADLVKFIMAYEVTESLQDGASETTEAQPTDSTNADEDEMSVENYSLGDTRRPLTEALILEEAQRLKQVHGISDDMLVLSVGWLARFKHRHCIHLRKPAGVSSKCMTSLQNGGSNIEQVSMGMWAGVLIPPILPQAQTTSEEMMPHQPEAAARKFDEQQGIEALERDTFNADAPAKVTEPIRLPNVQKNVGLAIEEIPEAIARVTMLYIPCEVNGRKVKAFVDSGAQSTVMSSNCAERCGIMRLVDNAGQAVDMDTAALIGKVHVAPLKIGNEFYNCSFTILDQQGIDFLFGLDMLKRHQCSIDLDKNVLRLREGERYHEVSFLSEHEIPSSENRGAVQPSTPGSTLASAAPTPAPVEAGAQNGQEKITEPVGLGPEQRV</sequence>
<dbReference type="GO" id="GO:0004190">
    <property type="term" value="F:aspartic-type endopeptidase activity"/>
    <property type="evidence" value="ECO:0007669"/>
    <property type="project" value="UniProtKB-KW"/>
</dbReference>
<evidence type="ECO:0000313" key="9">
    <source>
        <dbReference type="Proteomes" id="UP001259832"/>
    </source>
</evidence>
<dbReference type="SUPFAM" id="SSF50630">
    <property type="entry name" value="Acid proteases"/>
    <property type="match status" value="1"/>
</dbReference>
<dbReference type="GO" id="GO:0006508">
    <property type="term" value="P:proteolysis"/>
    <property type="evidence" value="ECO:0007669"/>
    <property type="project" value="UniProtKB-KW"/>
</dbReference>
<dbReference type="PANTHER" id="PTHR12917:SF1">
    <property type="entry name" value="AT13091P"/>
    <property type="match status" value="1"/>
</dbReference>
<evidence type="ECO:0000256" key="3">
    <source>
        <dbReference type="ARBA" id="ARBA00022750"/>
    </source>
</evidence>
<dbReference type="SUPFAM" id="SSF46689">
    <property type="entry name" value="Homeodomain-like"/>
    <property type="match status" value="1"/>
</dbReference>
<dbReference type="PANTHER" id="PTHR12917">
    <property type="entry name" value="ASPARTYL PROTEASE DDI-RELATED"/>
    <property type="match status" value="1"/>
</dbReference>
<dbReference type="PROSITE" id="PS51253">
    <property type="entry name" value="HTH_CENPB"/>
    <property type="match status" value="1"/>
</dbReference>
<feature type="domain" description="HTH CENPB-type" evidence="7">
    <location>
        <begin position="152"/>
        <end position="223"/>
    </location>
</feature>
<dbReference type="GO" id="GO:0003677">
    <property type="term" value="F:DNA binding"/>
    <property type="evidence" value="ECO:0007669"/>
    <property type="project" value="UniProtKB-KW"/>
</dbReference>
<dbReference type="Pfam" id="PF09668">
    <property type="entry name" value="Asp_protease"/>
    <property type="match status" value="1"/>
</dbReference>
<dbReference type="Pfam" id="PF03221">
    <property type="entry name" value="HTH_Tnp_Tc5"/>
    <property type="match status" value="1"/>
</dbReference>
<dbReference type="CDD" id="cd05479">
    <property type="entry name" value="RP_DDI"/>
    <property type="match status" value="1"/>
</dbReference>
<evidence type="ECO:0000256" key="5">
    <source>
        <dbReference type="ARBA" id="ARBA00023125"/>
    </source>
</evidence>
<dbReference type="AlphaFoldDB" id="A0AAD9GUM0"/>
<evidence type="ECO:0000256" key="4">
    <source>
        <dbReference type="ARBA" id="ARBA00022801"/>
    </source>
</evidence>
<keyword evidence="5" id="KW-0238">DNA-binding</keyword>
<dbReference type="EMBL" id="JASMQC010000005">
    <property type="protein sequence ID" value="KAK1944895.1"/>
    <property type="molecule type" value="Genomic_DNA"/>
</dbReference>
<name>A0AAD9GUM0_9STRA</name>
<dbReference type="InterPro" id="IPR006600">
    <property type="entry name" value="HTH_CenpB_DNA-bd_dom"/>
</dbReference>
<feature type="region of interest" description="Disordered" evidence="6">
    <location>
        <begin position="455"/>
        <end position="506"/>
    </location>
</feature>
<dbReference type="Proteomes" id="UP001259832">
    <property type="component" value="Unassembled WGS sequence"/>
</dbReference>
<protein>
    <submittedName>
        <fullName evidence="8">Protein DDI1 1</fullName>
    </submittedName>
</protein>